<dbReference type="AlphaFoldDB" id="A0AAU9IB17"/>
<gene>
    <name evidence="1" type="ORF">BSTOLATCC_MIC1413</name>
</gene>
<accession>A0AAU9IB17</accession>
<comment type="caution">
    <text evidence="1">The sequence shown here is derived from an EMBL/GenBank/DDBJ whole genome shotgun (WGS) entry which is preliminary data.</text>
</comment>
<evidence type="ECO:0000313" key="1">
    <source>
        <dbReference type="EMBL" id="CAG9310571.1"/>
    </source>
</evidence>
<protein>
    <submittedName>
        <fullName evidence="1">Uncharacterized protein</fullName>
    </submittedName>
</protein>
<keyword evidence="2" id="KW-1185">Reference proteome</keyword>
<dbReference type="EMBL" id="CAJZBQ010000002">
    <property type="protein sequence ID" value="CAG9310571.1"/>
    <property type="molecule type" value="Genomic_DNA"/>
</dbReference>
<organism evidence="1 2">
    <name type="scientific">Blepharisma stoltei</name>
    <dbReference type="NCBI Taxonomy" id="1481888"/>
    <lineage>
        <taxon>Eukaryota</taxon>
        <taxon>Sar</taxon>
        <taxon>Alveolata</taxon>
        <taxon>Ciliophora</taxon>
        <taxon>Postciliodesmatophora</taxon>
        <taxon>Heterotrichea</taxon>
        <taxon>Heterotrichida</taxon>
        <taxon>Blepharismidae</taxon>
        <taxon>Blepharisma</taxon>
    </lineage>
</organism>
<reference evidence="1" key="1">
    <citation type="submission" date="2021-09" db="EMBL/GenBank/DDBJ databases">
        <authorList>
            <consortium name="AG Swart"/>
            <person name="Singh M."/>
            <person name="Singh A."/>
            <person name="Seah K."/>
            <person name="Emmerich C."/>
        </authorList>
    </citation>
    <scope>NUCLEOTIDE SEQUENCE</scope>
    <source>
        <strain evidence="1">ATCC30299</strain>
    </source>
</reference>
<name>A0AAU9IB17_9CILI</name>
<sequence>MVWPEELFKRKIFTFWSVYEGSGHWNLLNTQFSFGNYFYNDNFLSIIDLGSSHIVAPETAWVNHVWICWALWV</sequence>
<proteinExistence type="predicted"/>
<evidence type="ECO:0000313" key="2">
    <source>
        <dbReference type="Proteomes" id="UP001162131"/>
    </source>
</evidence>
<dbReference type="Proteomes" id="UP001162131">
    <property type="component" value="Unassembled WGS sequence"/>
</dbReference>